<evidence type="ECO:0000256" key="1">
    <source>
        <dbReference type="ARBA" id="ARBA00022618"/>
    </source>
</evidence>
<evidence type="ECO:0000256" key="5">
    <source>
        <dbReference type="ARBA" id="ARBA00022803"/>
    </source>
</evidence>
<keyword evidence="4" id="KW-0833">Ubl conjugation pathway</keyword>
<dbReference type="InterPro" id="IPR019734">
    <property type="entry name" value="TPR_rpt"/>
</dbReference>
<evidence type="ECO:0000259" key="9">
    <source>
        <dbReference type="Pfam" id="PF04049"/>
    </source>
</evidence>
<gene>
    <name evidence="10" type="ORF">PV05_06180</name>
</gene>
<organism evidence="10 11">
    <name type="scientific">Exophiala xenobiotica</name>
    <dbReference type="NCBI Taxonomy" id="348802"/>
    <lineage>
        <taxon>Eukaryota</taxon>
        <taxon>Fungi</taxon>
        <taxon>Dikarya</taxon>
        <taxon>Ascomycota</taxon>
        <taxon>Pezizomycotina</taxon>
        <taxon>Eurotiomycetes</taxon>
        <taxon>Chaetothyriomycetidae</taxon>
        <taxon>Chaetothyriales</taxon>
        <taxon>Herpotrichiellaceae</taxon>
        <taxon>Exophiala</taxon>
    </lineage>
</organism>
<dbReference type="GO" id="GO:0016567">
    <property type="term" value="P:protein ubiquitination"/>
    <property type="evidence" value="ECO:0007669"/>
    <property type="project" value="TreeGrafter"/>
</dbReference>
<sequence>MASQQRNNSFGSAGEVDTEVVSELRDRLTEISIKCSERCLYQSAKWAAELLNSLPHDHDHDDDSQMHDTNNVQSSYRIFSTSHEDPEEATLEAREAPKYLLAKSFFDTKEFDRCAAVFLPPAIPAGGLAIFDKPKGRTPTSTPSRHKGKTKQAESTAVDPFPRLSQKSLFLALYARYLAGEKRKDEETEMVLGPADGGQTVNRELPSLARGLEAYFRTRDAADPTLKRSQGWLEYLYGTVLSKSRQESLAQQWLLRSVRLNPYHWGAWEELISLLSSVDDLSAQLSSPSALPPNIISIMYQAVASVDLFSTTDQSATLSSLRTLLSYFPTSTFLLTQLATLHYHAKEYETAASIFQDLLVTHPHRLDGLDHYSNILYVMTDRPRLAFLAHLATSVDKFRPETCCVVGNYYSLCSQHEKAVMYFRRALTLDRNFLAAWTLMGHEYVELKNTHAAIESYRRAVDVNRKDYRAWYGLGQAYEMLDMGFYALFYYQRAAGLRPYDPKMWQAVGSCYAKMDRLEQAIKALKRALVAGTYIDDSEGSSQQSSFAAHAKGGKGAVKAQPRKLLDPETLYQIALLYERRGEAIGDAEAAKYMELCVAQETGGSGKAVVQAEKALRKRARKDARASAVAEERRRARVASMRTDAELGEMQDEHVGAGEGDDDTDIMTSEEEQGDDHEENETQAGDGDGDDDGDGDGDGFGTGTTATTSKARLWLARWSVKTGDLDRAERLAEELCMDGYEVEEAKALVRELRGRREAVMSR</sequence>
<evidence type="ECO:0000313" key="11">
    <source>
        <dbReference type="Proteomes" id="UP000054342"/>
    </source>
</evidence>
<feature type="region of interest" description="Disordered" evidence="8">
    <location>
        <begin position="130"/>
        <end position="157"/>
    </location>
</feature>
<dbReference type="HOGENOM" id="CLU_018320_2_0_1"/>
<feature type="region of interest" description="Disordered" evidence="8">
    <location>
        <begin position="620"/>
        <end position="706"/>
    </location>
</feature>
<dbReference type="OrthoDB" id="10262026at2759"/>
<dbReference type="Gene3D" id="1.25.40.10">
    <property type="entry name" value="Tetratricopeptide repeat domain"/>
    <property type="match status" value="3"/>
</dbReference>
<accession>A0A0D2CUK5</accession>
<dbReference type="SUPFAM" id="SSF48452">
    <property type="entry name" value="TPR-like"/>
    <property type="match status" value="2"/>
</dbReference>
<dbReference type="AlphaFoldDB" id="A0A0D2CUK5"/>
<dbReference type="SMART" id="SM00028">
    <property type="entry name" value="TPR"/>
    <property type="match status" value="5"/>
</dbReference>
<dbReference type="Pfam" id="PF13181">
    <property type="entry name" value="TPR_8"/>
    <property type="match status" value="2"/>
</dbReference>
<feature type="repeat" description="TPR" evidence="7">
    <location>
        <begin position="434"/>
        <end position="467"/>
    </location>
</feature>
<proteinExistence type="predicted"/>
<evidence type="ECO:0000256" key="3">
    <source>
        <dbReference type="ARBA" id="ARBA00022776"/>
    </source>
</evidence>
<dbReference type="GO" id="GO:0045842">
    <property type="term" value="P:positive regulation of mitotic metaphase/anaphase transition"/>
    <property type="evidence" value="ECO:0007669"/>
    <property type="project" value="TreeGrafter"/>
</dbReference>
<dbReference type="GO" id="GO:0031145">
    <property type="term" value="P:anaphase-promoting complex-dependent catabolic process"/>
    <property type="evidence" value="ECO:0007669"/>
    <property type="project" value="TreeGrafter"/>
</dbReference>
<keyword evidence="5 7" id="KW-0802">TPR repeat</keyword>
<dbReference type="GO" id="GO:0005680">
    <property type="term" value="C:anaphase-promoting complex"/>
    <property type="evidence" value="ECO:0007669"/>
    <property type="project" value="InterPro"/>
</dbReference>
<dbReference type="InterPro" id="IPR007192">
    <property type="entry name" value="APC8"/>
</dbReference>
<dbReference type="Pfam" id="PF13414">
    <property type="entry name" value="TPR_11"/>
    <property type="match status" value="1"/>
</dbReference>
<protein>
    <recommendedName>
        <fullName evidence="9">Cdc23 domain-containing protein</fullName>
    </recommendedName>
</protein>
<dbReference type="GeneID" id="25328088"/>
<feature type="repeat" description="TPR" evidence="7">
    <location>
        <begin position="502"/>
        <end position="535"/>
    </location>
</feature>
<dbReference type="STRING" id="348802.A0A0D2CUK5"/>
<dbReference type="PANTHER" id="PTHR12558">
    <property type="entry name" value="CELL DIVISION CYCLE 16,23,27"/>
    <property type="match status" value="1"/>
</dbReference>
<keyword evidence="11" id="KW-1185">Reference proteome</keyword>
<keyword evidence="2" id="KW-0677">Repeat</keyword>
<keyword evidence="6" id="KW-0131">Cell cycle</keyword>
<name>A0A0D2CUK5_9EURO</name>
<dbReference type="PANTHER" id="PTHR12558:SF10">
    <property type="entry name" value="CELL DIVISION CYCLE PROTEIN 23 HOMOLOG"/>
    <property type="match status" value="1"/>
</dbReference>
<dbReference type="RefSeq" id="XP_013314351.1">
    <property type="nucleotide sequence ID" value="XM_013458897.1"/>
</dbReference>
<evidence type="ECO:0000256" key="4">
    <source>
        <dbReference type="ARBA" id="ARBA00022786"/>
    </source>
</evidence>
<feature type="repeat" description="TPR" evidence="7">
    <location>
        <begin position="468"/>
        <end position="501"/>
    </location>
</feature>
<keyword evidence="1" id="KW-0132">Cell division</keyword>
<dbReference type="PROSITE" id="PS50005">
    <property type="entry name" value="TPR"/>
    <property type="match status" value="4"/>
</dbReference>
<feature type="compositionally biased region" description="Acidic residues" evidence="8">
    <location>
        <begin position="659"/>
        <end position="697"/>
    </location>
</feature>
<evidence type="ECO:0000256" key="7">
    <source>
        <dbReference type="PROSITE-ProRule" id="PRU00339"/>
    </source>
</evidence>
<dbReference type="InterPro" id="IPR011990">
    <property type="entry name" value="TPR-like_helical_dom_sf"/>
</dbReference>
<evidence type="ECO:0000256" key="2">
    <source>
        <dbReference type="ARBA" id="ARBA00022737"/>
    </source>
</evidence>
<dbReference type="Pfam" id="PF04049">
    <property type="entry name" value="ANAPC8"/>
    <property type="match status" value="1"/>
</dbReference>
<dbReference type="GO" id="GO:0051301">
    <property type="term" value="P:cell division"/>
    <property type="evidence" value="ECO:0007669"/>
    <property type="project" value="UniProtKB-KW"/>
</dbReference>
<feature type="repeat" description="TPR" evidence="7">
    <location>
        <begin position="400"/>
        <end position="433"/>
    </location>
</feature>
<evidence type="ECO:0000313" key="10">
    <source>
        <dbReference type="EMBL" id="KIW53767.1"/>
    </source>
</evidence>
<feature type="domain" description="Cdc23" evidence="9">
    <location>
        <begin position="23"/>
        <end position="339"/>
    </location>
</feature>
<keyword evidence="3" id="KW-0498">Mitosis</keyword>
<dbReference type="EMBL" id="KN847320">
    <property type="protein sequence ID" value="KIW53767.1"/>
    <property type="molecule type" value="Genomic_DNA"/>
</dbReference>
<reference evidence="10 11" key="1">
    <citation type="submission" date="2015-01" db="EMBL/GenBank/DDBJ databases">
        <title>The Genome Sequence of Exophiala xenobiotica CBS118157.</title>
        <authorList>
            <consortium name="The Broad Institute Genomics Platform"/>
            <person name="Cuomo C."/>
            <person name="de Hoog S."/>
            <person name="Gorbushina A."/>
            <person name="Stielow B."/>
            <person name="Teixiera M."/>
            <person name="Abouelleil A."/>
            <person name="Chapman S.B."/>
            <person name="Priest M."/>
            <person name="Young S.K."/>
            <person name="Wortman J."/>
            <person name="Nusbaum C."/>
            <person name="Birren B."/>
        </authorList>
    </citation>
    <scope>NUCLEOTIDE SEQUENCE [LARGE SCALE GENOMIC DNA]</scope>
    <source>
        <strain evidence="10 11">CBS 118157</strain>
    </source>
</reference>
<evidence type="ECO:0000256" key="6">
    <source>
        <dbReference type="ARBA" id="ARBA00023306"/>
    </source>
</evidence>
<evidence type="ECO:0000256" key="8">
    <source>
        <dbReference type="SAM" id="MobiDB-lite"/>
    </source>
</evidence>
<dbReference type="Proteomes" id="UP000054342">
    <property type="component" value="Unassembled WGS sequence"/>
</dbReference>